<keyword evidence="3" id="KW-1185">Reference proteome</keyword>
<reference evidence="2 3" key="1">
    <citation type="submission" date="2018-06" db="EMBL/GenBank/DDBJ databases">
        <title>Whole genome sequencing of Candida tropicalis (genome annotated by CSBL at Korea University).</title>
        <authorList>
            <person name="Ahn J."/>
        </authorList>
    </citation>
    <scope>NUCLEOTIDE SEQUENCE [LARGE SCALE GENOMIC DNA]</scope>
    <source>
        <strain evidence="2 3">ATCC 20962</strain>
    </source>
</reference>
<feature type="region of interest" description="Disordered" evidence="1">
    <location>
        <begin position="1"/>
        <end position="38"/>
    </location>
</feature>
<proteinExistence type="predicted"/>
<accession>A0A367YML9</accession>
<comment type="caution">
    <text evidence="2">The sequence shown here is derived from an EMBL/GenBank/DDBJ whole genome shotgun (WGS) entry which is preliminary data.</text>
</comment>
<dbReference type="EMBL" id="QLNQ01000016">
    <property type="protein sequence ID" value="RCK66262.1"/>
    <property type="molecule type" value="Genomic_DNA"/>
</dbReference>
<evidence type="ECO:0000256" key="1">
    <source>
        <dbReference type="SAM" id="MobiDB-lite"/>
    </source>
</evidence>
<dbReference type="AlphaFoldDB" id="A0A367YML9"/>
<gene>
    <name evidence="2" type="ORF">Cantr_01995</name>
</gene>
<feature type="compositionally biased region" description="Acidic residues" evidence="1">
    <location>
        <begin position="9"/>
        <end position="30"/>
    </location>
</feature>
<organism evidence="2 3">
    <name type="scientific">Candida viswanathii</name>
    <dbReference type="NCBI Taxonomy" id="5486"/>
    <lineage>
        <taxon>Eukaryota</taxon>
        <taxon>Fungi</taxon>
        <taxon>Dikarya</taxon>
        <taxon>Ascomycota</taxon>
        <taxon>Saccharomycotina</taxon>
        <taxon>Pichiomycetes</taxon>
        <taxon>Debaryomycetaceae</taxon>
        <taxon>Candida/Lodderomyces clade</taxon>
        <taxon>Candida</taxon>
    </lineage>
</organism>
<dbReference type="Proteomes" id="UP000253472">
    <property type="component" value="Unassembled WGS sequence"/>
</dbReference>
<evidence type="ECO:0000313" key="3">
    <source>
        <dbReference type="Proteomes" id="UP000253472"/>
    </source>
</evidence>
<dbReference type="OrthoDB" id="4025120at2759"/>
<evidence type="ECO:0008006" key="4">
    <source>
        <dbReference type="Google" id="ProtNLM"/>
    </source>
</evidence>
<protein>
    <recommendedName>
        <fullName evidence="4">U6 snRNA phosphodiesterase</fullName>
    </recommendedName>
</protein>
<sequence>MDLIQQYDSDSDSEPEGDVEVEAEREEEDNTRDTNLPPLPDIQIYLQNYQQNMTGGTISTFCYIPWQISLQHTLAIDRICNKVLKQFPVLTERYRFMAPHKDMSREIKHHITTTYNDYVPVSKHEAVASSFMKRFSELEVPQSLVREVGGGSSPLQAILNKRRKVVLLRFKDHLTVRGAGRTVFLCAYLNESIVPQTQYCEQLYTSFLDVLRENGINPQLKENGMVPYHVSVKAGYLQGAPLSRGEVDKISEEVAKIKLSELAEIPVDVQEILCLMKLPKGEPRIYRQPLL</sequence>
<name>A0A367YML9_9ASCO</name>
<evidence type="ECO:0000313" key="2">
    <source>
        <dbReference type="EMBL" id="RCK66262.1"/>
    </source>
</evidence>